<evidence type="ECO:0000256" key="14">
    <source>
        <dbReference type="ARBA" id="ARBA00023128"/>
    </source>
</evidence>
<dbReference type="EC" id="2.7.7.41" evidence="6"/>
<dbReference type="PANTHER" id="PTHR13619:SF0">
    <property type="entry name" value="PHOSPHATIDATE CYTIDYLYLTRANSFERASE, MITOCHONDRIAL"/>
    <property type="match status" value="1"/>
</dbReference>
<dbReference type="EMBL" id="VLTN01000009">
    <property type="protein sequence ID" value="KAA0154992.1"/>
    <property type="molecule type" value="Genomic_DNA"/>
</dbReference>
<evidence type="ECO:0000256" key="11">
    <source>
        <dbReference type="ARBA" id="ARBA00022792"/>
    </source>
</evidence>
<proteinExistence type="inferred from homology"/>
<dbReference type="PIRSF" id="PIRSF028840">
    <property type="entry name" value="Mmp37"/>
    <property type="match status" value="1"/>
</dbReference>
<comment type="cofactor">
    <cofactor evidence="1">
        <name>Mg(2+)</name>
        <dbReference type="ChEBI" id="CHEBI:18420"/>
    </cofactor>
</comment>
<dbReference type="InterPro" id="IPR015222">
    <property type="entry name" value="Tam41"/>
</dbReference>
<evidence type="ECO:0000256" key="13">
    <source>
        <dbReference type="ARBA" id="ARBA00023098"/>
    </source>
</evidence>
<dbReference type="PANTHER" id="PTHR13619">
    <property type="entry name" value="PHOSPHATIDATE CYTIDYLYLTRANSFERASE, MITOCHONDRIAL"/>
    <property type="match status" value="1"/>
</dbReference>
<dbReference type="Pfam" id="PF09139">
    <property type="entry name" value="Tam41_Mmp37"/>
    <property type="match status" value="1"/>
</dbReference>
<comment type="pathway">
    <text evidence="3">Phospholipid metabolism; CDP-diacylglycerol biosynthesis; CDP-diacylglycerol from sn-glycerol 3-phosphate: step 3/3.</text>
</comment>
<keyword evidence="9" id="KW-0808">Transferase</keyword>
<evidence type="ECO:0000256" key="12">
    <source>
        <dbReference type="ARBA" id="ARBA00022842"/>
    </source>
</evidence>
<evidence type="ECO:0000256" key="4">
    <source>
        <dbReference type="ARBA" id="ARBA00005189"/>
    </source>
</evidence>
<keyword evidence="15" id="KW-0472">Membrane</keyword>
<evidence type="ECO:0000256" key="15">
    <source>
        <dbReference type="ARBA" id="ARBA00023136"/>
    </source>
</evidence>
<evidence type="ECO:0000256" key="17">
    <source>
        <dbReference type="ARBA" id="ARBA00023264"/>
    </source>
</evidence>
<evidence type="ECO:0000313" key="19">
    <source>
        <dbReference type="EMBL" id="KAA0154992.1"/>
    </source>
</evidence>
<dbReference type="UniPathway" id="UPA00557">
    <property type="reaction ID" value="UER00614"/>
</dbReference>
<comment type="caution">
    <text evidence="19">The sequence shown here is derived from an EMBL/GenBank/DDBJ whole genome shotgun (WGS) entry which is preliminary data.</text>
</comment>
<organism evidence="19 20">
    <name type="scientific">Cafeteria roenbergensis</name>
    <name type="common">Marine flagellate</name>
    <dbReference type="NCBI Taxonomy" id="33653"/>
    <lineage>
        <taxon>Eukaryota</taxon>
        <taxon>Sar</taxon>
        <taxon>Stramenopiles</taxon>
        <taxon>Bigyra</taxon>
        <taxon>Opalozoa</taxon>
        <taxon>Bicosoecida</taxon>
        <taxon>Cafeteriaceae</taxon>
        <taxon>Cafeteria</taxon>
    </lineage>
</organism>
<keyword evidence="20" id="KW-1185">Reference proteome</keyword>
<accession>A0A5A8CPC0</accession>
<dbReference type="GO" id="GO:0004605">
    <property type="term" value="F:phosphatidate cytidylyltransferase activity"/>
    <property type="evidence" value="ECO:0007669"/>
    <property type="project" value="UniProtKB-EC"/>
</dbReference>
<dbReference type="GO" id="GO:0016024">
    <property type="term" value="P:CDP-diacylglycerol biosynthetic process"/>
    <property type="evidence" value="ECO:0007669"/>
    <property type="project" value="UniProtKB-UniPathway"/>
</dbReference>
<evidence type="ECO:0000313" key="20">
    <source>
        <dbReference type="Proteomes" id="UP000323011"/>
    </source>
</evidence>
<dbReference type="GO" id="GO:0032049">
    <property type="term" value="P:cardiolipin biosynthetic process"/>
    <property type="evidence" value="ECO:0007669"/>
    <property type="project" value="InterPro"/>
</dbReference>
<evidence type="ECO:0000256" key="10">
    <source>
        <dbReference type="ARBA" id="ARBA00022695"/>
    </source>
</evidence>
<evidence type="ECO:0000256" key="5">
    <source>
        <dbReference type="ARBA" id="ARBA00005458"/>
    </source>
</evidence>
<dbReference type="Proteomes" id="UP000323011">
    <property type="component" value="Unassembled WGS sequence"/>
</dbReference>
<evidence type="ECO:0000256" key="9">
    <source>
        <dbReference type="ARBA" id="ARBA00022679"/>
    </source>
</evidence>
<reference evidence="19 20" key="1">
    <citation type="submission" date="2019-07" db="EMBL/GenBank/DDBJ databases">
        <title>Genomes of Cafeteria roenbergensis.</title>
        <authorList>
            <person name="Fischer M.G."/>
            <person name="Hackl T."/>
            <person name="Roman M."/>
        </authorList>
    </citation>
    <scope>NUCLEOTIDE SEQUENCE [LARGE SCALE GENOMIC DNA]</scope>
    <source>
        <strain evidence="19 20">BVI</strain>
    </source>
</reference>
<evidence type="ECO:0000256" key="6">
    <source>
        <dbReference type="ARBA" id="ARBA00012487"/>
    </source>
</evidence>
<keyword evidence="8" id="KW-0444">Lipid biosynthesis</keyword>
<comment type="pathway">
    <text evidence="4">Lipid metabolism.</text>
</comment>
<evidence type="ECO:0000256" key="8">
    <source>
        <dbReference type="ARBA" id="ARBA00022516"/>
    </source>
</evidence>
<evidence type="ECO:0000256" key="7">
    <source>
        <dbReference type="ARBA" id="ARBA00018337"/>
    </source>
</evidence>
<dbReference type="AlphaFoldDB" id="A0A5A8CPC0"/>
<keyword evidence="17" id="KW-1208">Phospholipid metabolism</keyword>
<evidence type="ECO:0000256" key="2">
    <source>
        <dbReference type="ARBA" id="ARBA00004443"/>
    </source>
</evidence>
<dbReference type="GO" id="GO:0005743">
    <property type="term" value="C:mitochondrial inner membrane"/>
    <property type="evidence" value="ECO:0007669"/>
    <property type="project" value="UniProtKB-SubCell"/>
</dbReference>
<keyword evidence="12" id="KW-0460">Magnesium</keyword>
<evidence type="ECO:0000256" key="1">
    <source>
        <dbReference type="ARBA" id="ARBA00001946"/>
    </source>
</evidence>
<keyword evidence="10" id="KW-0548">Nucleotidyltransferase</keyword>
<sequence>MDFVGLVRTLPASKVAFGYGSGVFHQAGYSKEDAPMVDLVIGVQDALAWHTENMTKNPEHYSAFARAAGPRAVAWMQSSLGAGLWYNTLVVIPPSVSGAAPGQHMKYGIATVEALQRDLVDWESLYVAGRMHKPVRVILDDTGDAFTAAMERNRRAAVAAALLQLPESFTVRDFLVAVAGLSYAGDFRMVFGENPRKVENIVDGQFEQLASIYWPLLHDDFRDSVSLSGLEGDGAHSRAQDAAEPPRPSLLVRQSTSPAARLRLIQHLPAWVGDAMASRAAAGLEAPSLSNAPTVPRAAMEAASAAARRMSMPRFRAGDGASAGADPAATPGAGAMSWTPGHWAARSPFRHSHHDVTMSRAALGVVGLAAKTAAAAAKRGGRRRPAPELRLLEAELARAGDASDLAARLLRPTLATVVARHAATQSIKGLVSAGPVKSATYSAAKLRKWAAAVMGGGSSPRRLQAMSLGLVGLATAAVSGVIGAPPPRPRPSKDCPQ</sequence>
<keyword evidence="11" id="KW-0999">Mitochondrion inner membrane</keyword>
<protein>
    <recommendedName>
        <fullName evidence="7">Phosphatidate cytidylyltransferase, mitochondrial</fullName>
        <ecNumber evidence="6">2.7.7.41</ecNumber>
    </recommendedName>
    <alternativeName>
        <fullName evidence="18">CDP-diacylglycerol synthase</fullName>
    </alternativeName>
</protein>
<comment type="subcellular location">
    <subcellularLocation>
        <location evidence="2">Mitochondrion inner membrane</location>
        <topology evidence="2">Peripheral membrane protein</topology>
        <orientation evidence="2">Matrix side</orientation>
    </subcellularLocation>
</comment>
<evidence type="ECO:0000256" key="3">
    <source>
        <dbReference type="ARBA" id="ARBA00005119"/>
    </source>
</evidence>
<evidence type="ECO:0000256" key="16">
    <source>
        <dbReference type="ARBA" id="ARBA00023209"/>
    </source>
</evidence>
<gene>
    <name evidence="19" type="ORF">FNF29_02136</name>
</gene>
<name>A0A5A8CPC0_CAFRO</name>
<evidence type="ECO:0000256" key="18">
    <source>
        <dbReference type="ARBA" id="ARBA00029893"/>
    </source>
</evidence>
<keyword evidence="13" id="KW-0443">Lipid metabolism</keyword>
<keyword evidence="14" id="KW-0496">Mitochondrion</keyword>
<keyword evidence="16" id="KW-0594">Phospholipid biosynthesis</keyword>
<comment type="similarity">
    <text evidence="5">Belongs to the TAM41 family.</text>
</comment>